<keyword evidence="4" id="KW-1185">Reference proteome</keyword>
<dbReference type="Proteomes" id="UP001069145">
    <property type="component" value="Unassembled WGS sequence"/>
</dbReference>
<dbReference type="CDD" id="cd07516">
    <property type="entry name" value="HAD_Pase"/>
    <property type="match status" value="1"/>
</dbReference>
<dbReference type="OrthoDB" id="9790031at2"/>
<dbReference type="NCBIfam" id="TIGR01484">
    <property type="entry name" value="HAD-SF-IIB"/>
    <property type="match status" value="2"/>
</dbReference>
<dbReference type="Gene3D" id="3.40.50.1000">
    <property type="entry name" value="HAD superfamily/HAD-like"/>
    <property type="match status" value="1"/>
</dbReference>
<dbReference type="Gene3D" id="3.30.1240.10">
    <property type="match status" value="1"/>
</dbReference>
<dbReference type="InterPro" id="IPR000150">
    <property type="entry name" value="Cof"/>
</dbReference>
<dbReference type="PANTHER" id="PTHR10000:SF8">
    <property type="entry name" value="HAD SUPERFAMILY HYDROLASE-LIKE, TYPE 3"/>
    <property type="match status" value="1"/>
</dbReference>
<protein>
    <submittedName>
        <fullName evidence="2">Cof-type HAD-IIB family hydrolase</fullName>
    </submittedName>
</protein>
<organism evidence="2 3">
    <name type="scientific">Aerococcus urinae</name>
    <dbReference type="NCBI Taxonomy" id="1376"/>
    <lineage>
        <taxon>Bacteria</taxon>
        <taxon>Bacillati</taxon>
        <taxon>Bacillota</taxon>
        <taxon>Bacilli</taxon>
        <taxon>Lactobacillales</taxon>
        <taxon>Aerococcaceae</taxon>
        <taxon>Aerococcus</taxon>
    </lineage>
</organism>
<dbReference type="EMBL" id="CP065662">
    <property type="protein sequence ID" value="QPS01270.1"/>
    <property type="molecule type" value="Genomic_DNA"/>
</dbReference>
<dbReference type="RefSeq" id="WP_060777888.1">
    <property type="nucleotide sequence ID" value="NZ_CAJHLF010000003.1"/>
</dbReference>
<dbReference type="SFLD" id="SFLDG01140">
    <property type="entry name" value="C2.B:_Phosphomannomutase_and_P"/>
    <property type="match status" value="1"/>
</dbReference>
<dbReference type="InterPro" id="IPR023214">
    <property type="entry name" value="HAD_sf"/>
</dbReference>
<dbReference type="GeneID" id="35766839"/>
<name>A0A0X8FDM1_9LACT</name>
<accession>A0A0X8FDM1</accession>
<dbReference type="EMBL" id="JAOTML010000003">
    <property type="protein sequence ID" value="MCY3053196.1"/>
    <property type="molecule type" value="Genomic_DNA"/>
</dbReference>
<dbReference type="GO" id="GO:0000287">
    <property type="term" value="F:magnesium ion binding"/>
    <property type="evidence" value="ECO:0007669"/>
    <property type="project" value="TreeGrafter"/>
</dbReference>
<dbReference type="InterPro" id="IPR006379">
    <property type="entry name" value="HAD-SF_hydro_IIB"/>
</dbReference>
<dbReference type="SFLD" id="SFLDS00003">
    <property type="entry name" value="Haloacid_Dehalogenase"/>
    <property type="match status" value="1"/>
</dbReference>
<sequence>MIKLIAIDLDGTLLRDDKTISEANASTIRRAVEAGIEVVICTGRPIEGIQFALDRFNMNTAKHFSITYNGGLVLHNDSREIISETIMTTADVLRIYDMMYPLGLPIDAVDINTVHRLKYPKDWPGHYDQQMPFLPFVPFDLEAVGMDHHFYKTVTNTPKEHIEDQLSKLPDWLYQDYSVMRSHGHQLEVMPKGVDKGQGLAALANYLNIDVSEVMAIGDEENDKAMLQWAGTAVVMANGNEAIKKYADYITKSNMDDGVAHAIEELVLKS</sequence>
<dbReference type="GO" id="GO:0016791">
    <property type="term" value="F:phosphatase activity"/>
    <property type="evidence" value="ECO:0007669"/>
    <property type="project" value="UniProtKB-ARBA"/>
</dbReference>
<reference evidence="2 3" key="1">
    <citation type="submission" date="2020-12" db="EMBL/GenBank/DDBJ databases">
        <title>FDA dAtabase for Regulatory Grade micrObial Sequences (FDA-ARGOS): Supporting development and validation of Infectious Disease Dx tests.</title>
        <authorList>
            <person name="Sproer C."/>
            <person name="Gronow S."/>
            <person name="Severitt S."/>
            <person name="Schroder I."/>
            <person name="Tallon L."/>
            <person name="Sadzewicz L."/>
            <person name="Zhao X."/>
            <person name="Boylan J."/>
            <person name="Ott S."/>
            <person name="Bowen H."/>
            <person name="Vavikolanu K."/>
            <person name="Mehta A."/>
            <person name="Aluvathingal J."/>
            <person name="Nadendla S."/>
            <person name="Lowell S."/>
            <person name="Myers T."/>
            <person name="Yan Y."/>
            <person name="Sichtig H."/>
        </authorList>
    </citation>
    <scope>NUCLEOTIDE SEQUENCE [LARGE SCALE GENOMIC DNA]</scope>
    <source>
        <strain evidence="2 3">FDAARGOS_911</strain>
    </source>
</reference>
<evidence type="ECO:0000313" key="2">
    <source>
        <dbReference type="EMBL" id="QPS01270.1"/>
    </source>
</evidence>
<dbReference type="AlphaFoldDB" id="A0A0X8FDM1"/>
<evidence type="ECO:0000313" key="1">
    <source>
        <dbReference type="EMBL" id="MCY3053196.1"/>
    </source>
</evidence>
<reference evidence="1" key="2">
    <citation type="submission" date="2022-09" db="EMBL/GenBank/DDBJ databases">
        <title>Aerococcus urinae taxonomy study.</title>
        <authorList>
            <person name="Christensen J."/>
            <person name="Senneby E."/>
        </authorList>
    </citation>
    <scope>NUCLEOTIDE SEQUENCE</scope>
    <source>
        <strain evidence="1">NLD-066-U95</strain>
    </source>
</reference>
<dbReference type="Proteomes" id="UP000594771">
    <property type="component" value="Chromosome"/>
</dbReference>
<gene>
    <name evidence="2" type="ORF">I6G68_07855</name>
    <name evidence="1" type="ORF">ODY43_04250</name>
</gene>
<dbReference type="InterPro" id="IPR036412">
    <property type="entry name" value="HAD-like_sf"/>
</dbReference>
<dbReference type="SFLD" id="SFLDG01144">
    <property type="entry name" value="C2.B.4:_PGP_Like"/>
    <property type="match status" value="1"/>
</dbReference>
<dbReference type="GO" id="GO:0005829">
    <property type="term" value="C:cytosol"/>
    <property type="evidence" value="ECO:0007669"/>
    <property type="project" value="TreeGrafter"/>
</dbReference>
<dbReference type="Pfam" id="PF08282">
    <property type="entry name" value="Hydrolase_3"/>
    <property type="match status" value="1"/>
</dbReference>
<dbReference type="SUPFAM" id="SSF56784">
    <property type="entry name" value="HAD-like"/>
    <property type="match status" value="1"/>
</dbReference>
<keyword evidence="2" id="KW-0378">Hydrolase</keyword>
<evidence type="ECO:0000313" key="4">
    <source>
        <dbReference type="Proteomes" id="UP001069145"/>
    </source>
</evidence>
<proteinExistence type="predicted"/>
<dbReference type="PANTHER" id="PTHR10000">
    <property type="entry name" value="PHOSPHOSERINE PHOSPHATASE"/>
    <property type="match status" value="1"/>
</dbReference>
<evidence type="ECO:0000313" key="3">
    <source>
        <dbReference type="Proteomes" id="UP000594771"/>
    </source>
</evidence>
<dbReference type="NCBIfam" id="TIGR00099">
    <property type="entry name" value="Cof-subfamily"/>
    <property type="match status" value="1"/>
</dbReference>
<dbReference type="KEGG" id="aun:AWM73_02195"/>